<protein>
    <recommendedName>
        <fullName evidence="4">Type 1 periplasmic binding fold superfamily protein</fullName>
    </recommendedName>
</protein>
<accession>A0ABV5CAF7</accession>
<evidence type="ECO:0008006" key="4">
    <source>
        <dbReference type="Google" id="ProtNLM"/>
    </source>
</evidence>
<evidence type="ECO:0000256" key="1">
    <source>
        <dbReference type="SAM" id="SignalP"/>
    </source>
</evidence>
<gene>
    <name evidence="2" type="ORF">WKR92_01670</name>
</gene>
<feature type="signal peptide" evidence="1">
    <location>
        <begin position="1"/>
        <end position="24"/>
    </location>
</feature>
<dbReference type="PROSITE" id="PS51257">
    <property type="entry name" value="PROKAR_LIPOPROTEIN"/>
    <property type="match status" value="1"/>
</dbReference>
<proteinExistence type="predicted"/>
<evidence type="ECO:0000313" key="3">
    <source>
        <dbReference type="Proteomes" id="UP001580928"/>
    </source>
</evidence>
<dbReference type="Proteomes" id="UP001580928">
    <property type="component" value="Unassembled WGS sequence"/>
</dbReference>
<dbReference type="RefSeq" id="WP_375556098.1">
    <property type="nucleotide sequence ID" value="NZ_JBBVGT010000002.1"/>
</dbReference>
<sequence>MKKSQLLSILSLALIIAFSFSSCSKDDPVPEIDQEEYDAAELEFVSLETINGELVETDESVVITFSPDGKSAPSHSHLTEGETYRLKVTLFHDGESINQEILDAGDEHQFFFVGAPDGVFDYRYEDQNVGLTGVLTVTGHSDAAFDWNIVLRHGLNKNHAAAQEWDSTDYVQAGGADDVNVTAELHVTATGEHDH</sequence>
<name>A0ABV5CAF7_9SPHI</name>
<keyword evidence="1" id="KW-0732">Signal</keyword>
<dbReference type="EMBL" id="JBBVGT010000002">
    <property type="protein sequence ID" value="MFB5944533.1"/>
    <property type="molecule type" value="Genomic_DNA"/>
</dbReference>
<feature type="chain" id="PRO_5045060974" description="Type 1 periplasmic binding fold superfamily protein" evidence="1">
    <location>
        <begin position="25"/>
        <end position="195"/>
    </location>
</feature>
<comment type="caution">
    <text evidence="2">The sequence shown here is derived from an EMBL/GenBank/DDBJ whole genome shotgun (WGS) entry which is preliminary data.</text>
</comment>
<reference evidence="2 3" key="1">
    <citation type="submission" date="2024-04" db="EMBL/GenBank/DDBJ databases">
        <title>Albibacterium profundi sp. nov., isolated from sediment of the Challenger Deep of Mariana Trench.</title>
        <authorList>
            <person name="Wang Y."/>
        </authorList>
    </citation>
    <scope>NUCLEOTIDE SEQUENCE [LARGE SCALE GENOMIC DNA]</scope>
    <source>
        <strain evidence="2 3">RHL897</strain>
    </source>
</reference>
<organism evidence="2 3">
    <name type="scientific">Albibacterium profundi</name>
    <dbReference type="NCBI Taxonomy" id="3134906"/>
    <lineage>
        <taxon>Bacteria</taxon>
        <taxon>Pseudomonadati</taxon>
        <taxon>Bacteroidota</taxon>
        <taxon>Sphingobacteriia</taxon>
        <taxon>Sphingobacteriales</taxon>
        <taxon>Sphingobacteriaceae</taxon>
        <taxon>Albibacterium</taxon>
    </lineage>
</organism>
<evidence type="ECO:0000313" key="2">
    <source>
        <dbReference type="EMBL" id="MFB5944533.1"/>
    </source>
</evidence>
<keyword evidence="3" id="KW-1185">Reference proteome</keyword>